<dbReference type="AlphaFoldDB" id="A0A972GXK0"/>
<evidence type="ECO:0000313" key="1">
    <source>
        <dbReference type="EMBL" id="NOU94725.1"/>
    </source>
</evidence>
<dbReference type="RefSeq" id="WP_171652931.1">
    <property type="nucleotide sequence ID" value="NZ_WHOD01000062.1"/>
</dbReference>
<evidence type="ECO:0008006" key="3">
    <source>
        <dbReference type="Google" id="ProtNLM"/>
    </source>
</evidence>
<gene>
    <name evidence="1" type="ORF">GC093_16075</name>
</gene>
<dbReference type="SUPFAM" id="SSF52467">
    <property type="entry name" value="DHS-like NAD/FAD-binding domain"/>
    <property type="match status" value="1"/>
</dbReference>
<reference evidence="1" key="1">
    <citation type="submission" date="2019-10" db="EMBL/GenBank/DDBJ databases">
        <title>Description of Paenibacillus glebae sp. nov.</title>
        <authorList>
            <person name="Carlier A."/>
            <person name="Qi S."/>
        </authorList>
    </citation>
    <scope>NUCLEOTIDE SEQUENCE</scope>
    <source>
        <strain evidence="1">LMG 31456</strain>
    </source>
</reference>
<dbReference type="Proteomes" id="UP000641588">
    <property type="component" value="Unassembled WGS sequence"/>
</dbReference>
<sequence length="372" mass="41710">MRNKYSDFIDQTFKLNPVLIVGSGISAGAGISGMGKLATYLSENVATNKLNAHERLIWDEIKSKLTNGMGLEEVLQNSGEAVSNTLLQEIIQHSWRCISTDEQKLLLEISTNVDPTGFVRYFSKFITSSTKIIHIVTTNYDHLIEWSASKAGWKIWDGFNEGSIGSPLSVSKLNEQMNRTIRIGNGKNLNNITHPHLRIYKPHGSLSWFKIPNGDVIKVPGVGTHLVPFLEQVRLTPTIVTPGTRKYLETHMEPYYTVLSEMKQVLTGCNALLFLGFGFNDLHIQGSFEPLLRNESIPKIILAMELSSTAKALIEAKIIKNFVTVQKKGDYSEIISDKFESFILQESNHWTFTELLNQAWGAESYAATPRSF</sequence>
<proteinExistence type="predicted"/>
<organism evidence="1 2">
    <name type="scientific">Paenibacillus foliorum</name>
    <dbReference type="NCBI Taxonomy" id="2654974"/>
    <lineage>
        <taxon>Bacteria</taxon>
        <taxon>Bacillati</taxon>
        <taxon>Bacillota</taxon>
        <taxon>Bacilli</taxon>
        <taxon>Bacillales</taxon>
        <taxon>Paenibacillaceae</taxon>
        <taxon>Paenibacillus</taxon>
    </lineage>
</organism>
<dbReference type="Pfam" id="PF13289">
    <property type="entry name" value="SIR2_2"/>
    <property type="match status" value="1"/>
</dbReference>
<keyword evidence="2" id="KW-1185">Reference proteome</keyword>
<comment type="caution">
    <text evidence="1">The sequence shown here is derived from an EMBL/GenBank/DDBJ whole genome shotgun (WGS) entry which is preliminary data.</text>
</comment>
<protein>
    <recommendedName>
        <fullName evidence="3">SIR2-like domain-containing protein</fullName>
    </recommendedName>
</protein>
<dbReference type="EMBL" id="WHOD01000062">
    <property type="protein sequence ID" value="NOU94725.1"/>
    <property type="molecule type" value="Genomic_DNA"/>
</dbReference>
<evidence type="ECO:0000313" key="2">
    <source>
        <dbReference type="Proteomes" id="UP000641588"/>
    </source>
</evidence>
<dbReference type="InterPro" id="IPR029035">
    <property type="entry name" value="DHS-like_NAD/FAD-binding_dom"/>
</dbReference>
<name>A0A972GXK0_9BACL</name>
<accession>A0A972GXK0</accession>